<gene>
    <name evidence="19" type="primary">NAD4</name>
</gene>
<evidence type="ECO:0000256" key="4">
    <source>
        <dbReference type="ARBA" id="ARBA00021006"/>
    </source>
</evidence>
<evidence type="ECO:0000256" key="1">
    <source>
        <dbReference type="ARBA" id="ARBA00004225"/>
    </source>
</evidence>
<feature type="transmembrane region" description="Helical" evidence="16">
    <location>
        <begin position="60"/>
        <end position="76"/>
    </location>
</feature>
<evidence type="ECO:0000256" key="7">
    <source>
        <dbReference type="ARBA" id="ARBA00022692"/>
    </source>
</evidence>
<dbReference type="Pfam" id="PF01059">
    <property type="entry name" value="Oxidored_q5_N"/>
    <property type="match status" value="1"/>
</dbReference>
<evidence type="ECO:0000256" key="16">
    <source>
        <dbReference type="RuleBase" id="RU003297"/>
    </source>
</evidence>
<feature type="transmembrane region" description="Helical" evidence="16">
    <location>
        <begin position="184"/>
        <end position="211"/>
    </location>
</feature>
<comment type="subcellular location">
    <subcellularLocation>
        <location evidence="1 16">Mitochondrion membrane</location>
        <topology evidence="1 16">Multi-pass membrane protein</topology>
    </subcellularLocation>
</comment>
<dbReference type="Pfam" id="PF00361">
    <property type="entry name" value="Proton_antipo_M"/>
    <property type="match status" value="1"/>
</dbReference>
<organism evidence="19">
    <name type="scientific">Georissa bangueyensis</name>
    <dbReference type="NCBI Taxonomy" id="1882664"/>
    <lineage>
        <taxon>Eukaryota</taxon>
        <taxon>Metazoa</taxon>
        <taxon>Spiralia</taxon>
        <taxon>Lophotrochozoa</taxon>
        <taxon>Mollusca</taxon>
        <taxon>Gastropoda</taxon>
        <taxon>Neritimorpha</taxon>
        <taxon>Cycloneritida</taxon>
        <taxon>Hydrocenoidea</taxon>
        <taxon>Hydrocenidae</taxon>
        <taxon>Georissa</taxon>
    </lineage>
</organism>
<dbReference type="GO" id="GO:0015990">
    <property type="term" value="P:electron transport coupled proton transport"/>
    <property type="evidence" value="ECO:0007669"/>
    <property type="project" value="TreeGrafter"/>
</dbReference>
<feature type="transmembrane region" description="Helical" evidence="16">
    <location>
        <begin position="21"/>
        <end position="40"/>
    </location>
</feature>
<dbReference type="EMBL" id="KU342664">
    <property type="protein sequence ID" value="ANZ03394.1"/>
    <property type="molecule type" value="Genomic_DNA"/>
</dbReference>
<keyword evidence="7 16" id="KW-0812">Transmembrane</keyword>
<keyword evidence="12 16" id="KW-0830">Ubiquinone</keyword>
<evidence type="ECO:0000256" key="9">
    <source>
        <dbReference type="ARBA" id="ARBA00022982"/>
    </source>
</evidence>
<dbReference type="EC" id="7.1.1.2" evidence="3 16"/>
<keyword evidence="9 16" id="KW-0249">Electron transport</keyword>
<keyword evidence="10 16" id="KW-1133">Transmembrane helix</keyword>
<evidence type="ECO:0000256" key="11">
    <source>
        <dbReference type="ARBA" id="ARBA00023027"/>
    </source>
</evidence>
<feature type="transmembrane region" description="Helical" evidence="16">
    <location>
        <begin position="113"/>
        <end position="134"/>
    </location>
</feature>
<evidence type="ECO:0000256" key="2">
    <source>
        <dbReference type="ARBA" id="ARBA00009025"/>
    </source>
</evidence>
<comment type="catalytic activity">
    <reaction evidence="15 16">
        <text>a ubiquinone + NADH + 5 H(+)(in) = a ubiquinol + NAD(+) + 4 H(+)(out)</text>
        <dbReference type="Rhea" id="RHEA:29091"/>
        <dbReference type="Rhea" id="RHEA-COMP:9565"/>
        <dbReference type="Rhea" id="RHEA-COMP:9566"/>
        <dbReference type="ChEBI" id="CHEBI:15378"/>
        <dbReference type="ChEBI" id="CHEBI:16389"/>
        <dbReference type="ChEBI" id="CHEBI:17976"/>
        <dbReference type="ChEBI" id="CHEBI:57540"/>
        <dbReference type="ChEBI" id="CHEBI:57945"/>
        <dbReference type="EC" id="7.1.1.2"/>
    </reaction>
</comment>
<evidence type="ECO:0000256" key="3">
    <source>
        <dbReference type="ARBA" id="ARBA00012944"/>
    </source>
</evidence>
<keyword evidence="11 16" id="KW-0520">NAD</keyword>
<evidence type="ECO:0000256" key="12">
    <source>
        <dbReference type="ARBA" id="ARBA00023075"/>
    </source>
</evidence>
<dbReference type="InterPro" id="IPR003918">
    <property type="entry name" value="NADH_UbQ_OxRdtase"/>
</dbReference>
<feature type="transmembrane region" description="Helical" evidence="16">
    <location>
        <begin position="280"/>
        <end position="302"/>
    </location>
</feature>
<dbReference type="InterPro" id="IPR000260">
    <property type="entry name" value="NADH4_N"/>
</dbReference>
<keyword evidence="8" id="KW-1278">Translocase</keyword>
<sequence length="454" mass="51059">MLSLLFMNFTSLALTKYKTTWQISSWALGLITCISLLQLYSSDLTPNLLTNNLFSDQLTSPLITLTSWISFLMFLASQSSVFKTKNKINQFSLMILSLNLTLFLVFLSSNLLFFYFMFEASLIPTLILIIGWGYQPERLQAGLYMMLYTVTASLPLLALIIMFSKNFKTLSFFLPNTLIYSQPMMLINMMNLIMLLAFLVKLPMFSVHLWLPKAHVEAPVAGSMILAAILLKLGGFGIIRFFQFTMPLSFTSSQIIFSLTLWGGVLTSLICMRQTDMKSLIAYSSVSHMSIMLTGILSMTSLGLQTSLTLMIAHGLCSSALFSLANFSYEKIHSRNIYMCKGLLLISPNITLWWFLMLSINMAAPPSINLLGEILAFPAVIISTPWTVTTLAIMSFTTAIYNLFLYTTTQHGGNPSFINPHSPIKHTTHLTIISHILPINMLIMKPEMICNWFI</sequence>
<dbReference type="GO" id="GO:0003954">
    <property type="term" value="F:NADH dehydrogenase activity"/>
    <property type="evidence" value="ECO:0007669"/>
    <property type="project" value="TreeGrafter"/>
</dbReference>
<feature type="transmembrane region" description="Helical" evidence="16">
    <location>
        <begin position="255"/>
        <end position="273"/>
    </location>
</feature>
<dbReference type="GO" id="GO:0042773">
    <property type="term" value="P:ATP synthesis coupled electron transport"/>
    <property type="evidence" value="ECO:0007669"/>
    <property type="project" value="InterPro"/>
</dbReference>
<evidence type="ECO:0000313" key="19">
    <source>
        <dbReference type="EMBL" id="ANZ03394.1"/>
    </source>
</evidence>
<keyword evidence="14 16" id="KW-0472">Membrane</keyword>
<keyword evidence="13 16" id="KW-0496">Mitochondrion</keyword>
<dbReference type="PRINTS" id="PR01437">
    <property type="entry name" value="NUOXDRDTASE4"/>
</dbReference>
<accession>A0A1B2G3D3</accession>
<feature type="transmembrane region" description="Helical" evidence="16">
    <location>
        <begin position="223"/>
        <end position="243"/>
    </location>
</feature>
<keyword evidence="5 16" id="KW-0813">Transport</keyword>
<comment type="function">
    <text evidence="16">Core subunit of the mitochondrial membrane respiratory chain NADH dehydrogenase (Complex I) which catalyzes electron transfer from NADH through the respiratory chain, using ubiquinone as an electron acceptor. Essential for the catalytic activity and assembly of complex I.</text>
</comment>
<feature type="transmembrane region" description="Helical" evidence="16">
    <location>
        <begin position="88"/>
        <end position="107"/>
    </location>
</feature>
<feature type="transmembrane region" description="Helical" evidence="16">
    <location>
        <begin position="336"/>
        <end position="356"/>
    </location>
</feature>
<reference evidence="19" key="1">
    <citation type="journal article" date="2016" name="Mol. Phylogenet. Evol.">
        <title>Phylogenetic relationships among main superfamilies of Neritimorpha (Mollusca: Gastropoda).</title>
        <authorList>
            <person name="Uribe J.E."/>
            <person name="Colgan D."/>
            <person name="Castro L.R."/>
            <person name="Kano Y."/>
            <person name="Zardoya R."/>
        </authorList>
    </citation>
    <scope>NUCLEOTIDE SEQUENCE</scope>
</reference>
<evidence type="ECO:0000259" key="17">
    <source>
        <dbReference type="Pfam" id="PF00361"/>
    </source>
</evidence>
<evidence type="ECO:0000256" key="14">
    <source>
        <dbReference type="ARBA" id="ARBA00023136"/>
    </source>
</evidence>
<evidence type="ECO:0000256" key="13">
    <source>
        <dbReference type="ARBA" id="ARBA00023128"/>
    </source>
</evidence>
<dbReference type="GO" id="GO:0008137">
    <property type="term" value="F:NADH dehydrogenase (ubiquinone) activity"/>
    <property type="evidence" value="ECO:0007669"/>
    <property type="project" value="UniProtKB-UniRule"/>
</dbReference>
<evidence type="ECO:0000256" key="15">
    <source>
        <dbReference type="ARBA" id="ARBA00049551"/>
    </source>
</evidence>
<dbReference type="PANTHER" id="PTHR43507:SF20">
    <property type="entry name" value="NADH-UBIQUINONE OXIDOREDUCTASE CHAIN 4"/>
    <property type="match status" value="1"/>
</dbReference>
<proteinExistence type="inferred from homology"/>
<keyword evidence="6 16" id="KW-0679">Respiratory chain</keyword>
<evidence type="ECO:0000259" key="18">
    <source>
        <dbReference type="Pfam" id="PF01059"/>
    </source>
</evidence>
<dbReference type="GO" id="GO:0031966">
    <property type="term" value="C:mitochondrial membrane"/>
    <property type="evidence" value="ECO:0007669"/>
    <property type="project" value="UniProtKB-SubCell"/>
</dbReference>
<evidence type="ECO:0000256" key="6">
    <source>
        <dbReference type="ARBA" id="ARBA00022660"/>
    </source>
</evidence>
<geneLocation type="mitochondrion" evidence="19"/>
<protein>
    <recommendedName>
        <fullName evidence="4 16">NADH-ubiquinone oxidoreductase chain 4</fullName>
        <ecNumber evidence="3 16">7.1.1.2</ecNumber>
    </recommendedName>
</protein>
<dbReference type="InterPro" id="IPR001750">
    <property type="entry name" value="ND/Mrp_TM"/>
</dbReference>
<evidence type="ECO:0000256" key="5">
    <source>
        <dbReference type="ARBA" id="ARBA00022448"/>
    </source>
</evidence>
<comment type="similarity">
    <text evidence="2 16">Belongs to the complex I subunit 4 family.</text>
</comment>
<evidence type="ECO:0000256" key="10">
    <source>
        <dbReference type="ARBA" id="ARBA00022989"/>
    </source>
</evidence>
<evidence type="ECO:0000256" key="8">
    <source>
        <dbReference type="ARBA" id="ARBA00022967"/>
    </source>
</evidence>
<feature type="domain" description="NADH:quinone oxidoreductase/Mrp antiporter transmembrane" evidence="17">
    <location>
        <begin position="108"/>
        <end position="393"/>
    </location>
</feature>
<feature type="domain" description="NADH:ubiquinone oxidoreductase chain 4 N-terminal" evidence="18">
    <location>
        <begin position="1"/>
        <end position="104"/>
    </location>
</feature>
<feature type="transmembrane region" description="Helical" evidence="16">
    <location>
        <begin position="141"/>
        <end position="164"/>
    </location>
</feature>
<dbReference type="PANTHER" id="PTHR43507">
    <property type="entry name" value="NADH-UBIQUINONE OXIDOREDUCTASE CHAIN 4"/>
    <property type="match status" value="1"/>
</dbReference>
<feature type="transmembrane region" description="Helical" evidence="16">
    <location>
        <begin position="308"/>
        <end position="329"/>
    </location>
</feature>
<name>A0A1B2G3D3_9GAST</name>
<feature type="transmembrane region" description="Helical" evidence="16">
    <location>
        <begin position="376"/>
        <end position="404"/>
    </location>
</feature>
<dbReference type="AlphaFoldDB" id="A0A1B2G3D3"/>
<dbReference type="GO" id="GO:0048039">
    <property type="term" value="F:ubiquinone binding"/>
    <property type="evidence" value="ECO:0007669"/>
    <property type="project" value="TreeGrafter"/>
</dbReference>